<feature type="compositionally biased region" description="Low complexity" evidence="5">
    <location>
        <begin position="68"/>
        <end position="77"/>
    </location>
</feature>
<dbReference type="CDD" id="cd14667">
    <property type="entry name" value="3D_containing_proteins"/>
    <property type="match status" value="1"/>
</dbReference>
<accession>C9L6R9</accession>
<name>C9L6R9_BLAHA</name>
<dbReference type="InterPro" id="IPR036908">
    <property type="entry name" value="RlpA-like_sf"/>
</dbReference>
<organism evidence="8 9">
    <name type="scientific">Blautia hansenii DSM 20583</name>
    <dbReference type="NCBI Taxonomy" id="537007"/>
    <lineage>
        <taxon>Bacteria</taxon>
        <taxon>Bacillati</taxon>
        <taxon>Bacillota</taxon>
        <taxon>Clostridia</taxon>
        <taxon>Lachnospirales</taxon>
        <taxon>Lachnospiraceae</taxon>
        <taxon>Blautia</taxon>
    </lineage>
</organism>
<dbReference type="InterPro" id="IPR010611">
    <property type="entry name" value="3D_dom"/>
</dbReference>
<evidence type="ECO:0000256" key="2">
    <source>
        <dbReference type="ARBA" id="ARBA00022670"/>
    </source>
</evidence>
<dbReference type="Gene3D" id="2.30.30.40">
    <property type="entry name" value="SH3 Domains"/>
    <property type="match status" value="1"/>
</dbReference>
<dbReference type="InterPro" id="IPR051202">
    <property type="entry name" value="Peptidase_C40"/>
</dbReference>
<dbReference type="SUPFAM" id="SSF50685">
    <property type="entry name" value="Barwin-like endoglucanases"/>
    <property type="match status" value="1"/>
</dbReference>
<evidence type="ECO:0000256" key="1">
    <source>
        <dbReference type="ARBA" id="ARBA00007074"/>
    </source>
</evidence>
<comment type="caution">
    <text evidence="8">The sequence shown here is derived from an EMBL/GenBank/DDBJ whole genome shotgun (WGS) entry which is preliminary data.</text>
</comment>
<evidence type="ECO:0000256" key="4">
    <source>
        <dbReference type="ARBA" id="ARBA00022807"/>
    </source>
</evidence>
<evidence type="ECO:0000313" key="8">
    <source>
        <dbReference type="EMBL" id="EEX22113.1"/>
    </source>
</evidence>
<comment type="similarity">
    <text evidence="1">Belongs to the peptidase C40 family.</text>
</comment>
<feature type="domain" description="NlpC/P60" evidence="7">
    <location>
        <begin position="520"/>
        <end position="644"/>
    </location>
</feature>
<dbReference type="Pfam" id="PF08239">
    <property type="entry name" value="SH3_3"/>
    <property type="match status" value="1"/>
</dbReference>
<evidence type="ECO:0000256" key="3">
    <source>
        <dbReference type="ARBA" id="ARBA00022801"/>
    </source>
</evidence>
<dbReference type="Gene3D" id="3.90.1720.10">
    <property type="entry name" value="endopeptidase domain like (from Nostoc punctiforme)"/>
    <property type="match status" value="1"/>
</dbReference>
<dbReference type="SUPFAM" id="SSF69360">
    <property type="entry name" value="Cell wall binding repeat"/>
    <property type="match status" value="1"/>
</dbReference>
<dbReference type="PANTHER" id="PTHR47053:SF1">
    <property type="entry name" value="MUREIN DD-ENDOPEPTIDASE MEPH-RELATED"/>
    <property type="match status" value="1"/>
</dbReference>
<dbReference type="GO" id="GO:0019867">
    <property type="term" value="C:outer membrane"/>
    <property type="evidence" value="ECO:0007669"/>
    <property type="project" value="InterPro"/>
</dbReference>
<dbReference type="InterPro" id="IPR038765">
    <property type="entry name" value="Papain-like_cys_pep_sf"/>
</dbReference>
<keyword evidence="6" id="KW-0732">Signal</keyword>
<dbReference type="eggNOG" id="COG0791">
    <property type="taxonomic scope" value="Bacteria"/>
</dbReference>
<dbReference type="EMBL" id="ABYU02000012">
    <property type="protein sequence ID" value="EEX22113.1"/>
    <property type="molecule type" value="Genomic_DNA"/>
</dbReference>
<dbReference type="PANTHER" id="PTHR47053">
    <property type="entry name" value="MUREIN DD-ENDOPEPTIDASE MEPH-RELATED"/>
    <property type="match status" value="1"/>
</dbReference>
<evidence type="ECO:0000259" key="7">
    <source>
        <dbReference type="PROSITE" id="PS51935"/>
    </source>
</evidence>
<dbReference type="GO" id="GO:0004553">
    <property type="term" value="F:hydrolase activity, hydrolyzing O-glycosyl compounds"/>
    <property type="evidence" value="ECO:0007669"/>
    <property type="project" value="InterPro"/>
</dbReference>
<dbReference type="RefSeq" id="WP_003019680.1">
    <property type="nucleotide sequence ID" value="NZ_CP102264.1"/>
</dbReference>
<dbReference type="Pfam" id="PF00877">
    <property type="entry name" value="NLPC_P60"/>
    <property type="match status" value="1"/>
</dbReference>
<evidence type="ECO:0000313" key="9">
    <source>
        <dbReference type="Proteomes" id="UP000003755"/>
    </source>
</evidence>
<dbReference type="SUPFAM" id="SSF54001">
    <property type="entry name" value="Cysteine proteinases"/>
    <property type="match status" value="1"/>
</dbReference>
<dbReference type="SMART" id="SM00287">
    <property type="entry name" value="SH3b"/>
    <property type="match status" value="2"/>
</dbReference>
<dbReference type="PROSITE" id="PS51935">
    <property type="entry name" value="NLPC_P60"/>
    <property type="match status" value="1"/>
</dbReference>
<dbReference type="GO" id="GO:0006508">
    <property type="term" value="P:proteolysis"/>
    <property type="evidence" value="ECO:0007669"/>
    <property type="project" value="UniProtKB-KW"/>
</dbReference>
<reference evidence="8" key="1">
    <citation type="submission" date="2009-09" db="EMBL/GenBank/DDBJ databases">
        <authorList>
            <person name="Weinstock G."/>
            <person name="Sodergren E."/>
            <person name="Clifton S."/>
            <person name="Fulton L."/>
            <person name="Fulton B."/>
            <person name="Courtney L."/>
            <person name="Fronick C."/>
            <person name="Harrison M."/>
            <person name="Strong C."/>
            <person name="Farmer C."/>
            <person name="Delahaunty K."/>
            <person name="Markovic C."/>
            <person name="Hall O."/>
            <person name="Minx P."/>
            <person name="Tomlinson C."/>
            <person name="Mitreva M."/>
            <person name="Nelson J."/>
            <person name="Hou S."/>
            <person name="Wollam A."/>
            <person name="Pepin K.H."/>
            <person name="Johnson M."/>
            <person name="Bhonagiri V."/>
            <person name="Nash W.E."/>
            <person name="Warren W."/>
            <person name="Chinwalla A."/>
            <person name="Mardis E.R."/>
            <person name="Wilson R.K."/>
        </authorList>
    </citation>
    <scope>NUCLEOTIDE SEQUENCE [LARGE SCALE GENOMIC DNA]</scope>
    <source>
        <strain evidence="8">DSM 20583</strain>
    </source>
</reference>
<proteinExistence type="inferred from homology"/>
<dbReference type="AlphaFoldDB" id="C9L6R9"/>
<gene>
    <name evidence="8" type="ORF">BLAHAN_05080</name>
</gene>
<feature type="region of interest" description="Disordered" evidence="5">
    <location>
        <begin position="43"/>
        <end position="82"/>
    </location>
</feature>
<dbReference type="GO" id="GO:0009254">
    <property type="term" value="P:peptidoglycan turnover"/>
    <property type="evidence" value="ECO:0007669"/>
    <property type="project" value="InterPro"/>
</dbReference>
<evidence type="ECO:0000256" key="5">
    <source>
        <dbReference type="SAM" id="MobiDB-lite"/>
    </source>
</evidence>
<dbReference type="KEGG" id="bhan:CGC63_11205"/>
<keyword evidence="9" id="KW-1185">Reference proteome</keyword>
<dbReference type="eggNOG" id="COG3584">
    <property type="taxonomic scope" value="Bacteria"/>
</dbReference>
<dbReference type="HOGENOM" id="CLU_368302_0_0_9"/>
<dbReference type="STRING" id="537007.BLAHAN_05080"/>
<keyword evidence="4" id="KW-0788">Thiol protease</keyword>
<dbReference type="Proteomes" id="UP000003755">
    <property type="component" value="Unassembled WGS sequence"/>
</dbReference>
<keyword evidence="3" id="KW-0378">Hydrolase</keyword>
<sequence>MDTVIPEEKKLKYKEIKKILALTMALSLAAPANVFAADIQTQADGNQVVEEPETPQQPETPQEPEQPEAPLQETPEQYEQRTGYQLPEGHHYVLDANGYVTFNEDGSIKIEANQPEAPLQETPQQYEERTGYQLPEGHHYVLDANGYVTFNEDGSVKIEANQPEAPLQETPQQYEERTGYQLPEGYHYVLDANGYVTFNEDGSPKIEADTVDETPSQETPEQYEERTGYQLPEGYHYVLDENGYVILLDNGSPKIEADDPEAPSSNQELVQQQEIIEVPTIVEDFRFWTVARKYAFSNEKINIYEEMTEEARSVGTLAKKGVCYILKEEEDGWLYVESGAVRGFVKAEDVVTGEEAQKILERYQKEARSLAARFNEEYKGIEGVAPTAKETVPYRENKAFLYLRATVNQTVVDKEYALTTASLLNIREDKNTESRIIGTLEENSLCYVLEDAEEDWVYIESGDVRGFVAKEYLNMEETVQEEVTEKGEDTYTLAKEEIAPEENEACYYTLTSVRSGVPGGQLRSSVVEFASQFIGNPYVWGGTSLTEGADCSGFVQSIFKEYGYELPRVAADQAQYGTKIPVEDAQPGDLIFYAKNGYVYHVVIYAGDGKTVEAMGKDYGIVQGNLNTKNAVWAVRVLEDETVSYGGGDIAEVNATSDMYGEKLGNFKLTYYCSCELCCDVETGITATGTPVVEGRTIAVDPKVIPYGTQVIINGHVFTAEDCGGAIKGNRIDIYVNDHDRANALGVNHADVYLVK</sequence>
<feature type="chain" id="PRO_5011660041" evidence="6">
    <location>
        <begin position="37"/>
        <end position="756"/>
    </location>
</feature>
<dbReference type="GO" id="GO:0008234">
    <property type="term" value="F:cysteine-type peptidase activity"/>
    <property type="evidence" value="ECO:0007669"/>
    <property type="project" value="UniProtKB-KW"/>
</dbReference>
<feature type="signal peptide" evidence="6">
    <location>
        <begin position="1"/>
        <end position="36"/>
    </location>
</feature>
<dbReference type="InterPro" id="IPR000064">
    <property type="entry name" value="NLP_P60_dom"/>
</dbReference>
<dbReference type="Pfam" id="PF06725">
    <property type="entry name" value="3D"/>
    <property type="match status" value="1"/>
</dbReference>
<dbReference type="Gene3D" id="2.40.40.10">
    <property type="entry name" value="RlpA-like domain"/>
    <property type="match status" value="1"/>
</dbReference>
<keyword evidence="2" id="KW-0645">Protease</keyword>
<evidence type="ECO:0000256" key="6">
    <source>
        <dbReference type="SAM" id="SignalP"/>
    </source>
</evidence>
<protein>
    <submittedName>
        <fullName evidence="8">NlpC/P60 family protein</fullName>
    </submittedName>
</protein>
<dbReference type="InterPro" id="IPR003646">
    <property type="entry name" value="SH3-like_bac-type"/>
</dbReference>
<dbReference type="InterPro" id="IPR059180">
    <property type="entry name" value="3D_YorM"/>
</dbReference>